<comment type="caution">
    <text evidence="9">The sequence shown here is derived from an EMBL/GenBank/DDBJ whole genome shotgun (WGS) entry which is preliminary data.</text>
</comment>
<evidence type="ECO:0000259" key="8">
    <source>
        <dbReference type="Pfam" id="PF01416"/>
    </source>
</evidence>
<feature type="domain" description="Pseudouridine synthase I TruA alpha/beta" evidence="8">
    <location>
        <begin position="2"/>
        <end position="98"/>
    </location>
</feature>
<comment type="function">
    <text evidence="4">Formation of pseudouridine at positions 38, 39 and 40 in the anticodon stem and loop of transfer RNAs.</text>
</comment>
<reference evidence="9 10" key="1">
    <citation type="journal article" date="2019" name="Nat. Microbiol.">
        <title>Mediterranean grassland soil C-N compound turnover is dependent on rainfall and depth, and is mediated by genomically divergent microorganisms.</title>
        <authorList>
            <person name="Diamond S."/>
            <person name="Andeer P.F."/>
            <person name="Li Z."/>
            <person name="Crits-Christoph A."/>
            <person name="Burstein D."/>
            <person name="Anantharaman K."/>
            <person name="Lane K.R."/>
            <person name="Thomas B.C."/>
            <person name="Pan C."/>
            <person name="Northen T.R."/>
            <person name="Banfield J.F."/>
        </authorList>
    </citation>
    <scope>NUCLEOTIDE SEQUENCE [LARGE SCALE GENOMIC DNA]</scope>
    <source>
        <strain evidence="9">WS_3</strain>
    </source>
</reference>
<name>A0A538SBB4_UNCEI</name>
<dbReference type="InterPro" id="IPR020097">
    <property type="entry name" value="PsdUridine_synth_TruA_a/b_dom"/>
</dbReference>
<evidence type="ECO:0000256" key="7">
    <source>
        <dbReference type="RuleBase" id="RU003792"/>
    </source>
</evidence>
<dbReference type="GO" id="GO:0031119">
    <property type="term" value="P:tRNA pseudouridine synthesis"/>
    <property type="evidence" value="ECO:0007669"/>
    <property type="project" value="UniProtKB-UniRule"/>
</dbReference>
<dbReference type="Pfam" id="PF01416">
    <property type="entry name" value="PseudoU_synth_1"/>
    <property type="match status" value="2"/>
</dbReference>
<dbReference type="GO" id="GO:0160147">
    <property type="term" value="F:tRNA pseudouridine(38-40) synthase activity"/>
    <property type="evidence" value="ECO:0007669"/>
    <property type="project" value="UniProtKB-EC"/>
</dbReference>
<dbReference type="Proteomes" id="UP000320184">
    <property type="component" value="Unassembled WGS sequence"/>
</dbReference>
<sequence>MVVAYDGTDFHGWQSQPGQRTVQGVLEAALQDLVGGDLVRVAGAGRTDRGVHARGQVASFSAPTRLPAPALAPALNARLPGDVRVRSSEEAPERFHARLTARARRYSYHLLPEEDLLYRRMAWFPRRSLPLSGLARATRALEREDDFSAFRASGSSQGSPVCRVMRASWTGHGPFLRFDIVADHFLYHMVRNIVGTALKVAAAPDPAAAMDSIVASRDRRRAGVTAPAQGLCLEQVFYPEGLEP</sequence>
<dbReference type="InterPro" id="IPR001406">
    <property type="entry name" value="PsdUridine_synth_TruA"/>
</dbReference>
<comment type="similarity">
    <text evidence="1 4 7">Belongs to the tRNA pseudouridine synthase TruA family.</text>
</comment>
<comment type="catalytic activity">
    <reaction evidence="4 7">
        <text>uridine(38/39/40) in tRNA = pseudouridine(38/39/40) in tRNA</text>
        <dbReference type="Rhea" id="RHEA:22376"/>
        <dbReference type="Rhea" id="RHEA-COMP:10085"/>
        <dbReference type="Rhea" id="RHEA-COMP:10087"/>
        <dbReference type="ChEBI" id="CHEBI:65314"/>
        <dbReference type="ChEBI" id="CHEBI:65315"/>
        <dbReference type="EC" id="5.4.99.12"/>
    </reaction>
</comment>
<dbReference type="FunFam" id="3.30.70.580:FF:000001">
    <property type="entry name" value="tRNA pseudouridine synthase A"/>
    <property type="match status" value="1"/>
</dbReference>
<evidence type="ECO:0000313" key="10">
    <source>
        <dbReference type="Proteomes" id="UP000320184"/>
    </source>
</evidence>
<keyword evidence="3 4" id="KW-0413">Isomerase</keyword>
<evidence type="ECO:0000313" key="9">
    <source>
        <dbReference type="EMBL" id="TMQ48660.1"/>
    </source>
</evidence>
<dbReference type="GO" id="GO:0003723">
    <property type="term" value="F:RNA binding"/>
    <property type="evidence" value="ECO:0007669"/>
    <property type="project" value="InterPro"/>
</dbReference>
<protein>
    <recommendedName>
        <fullName evidence="4">tRNA pseudouridine synthase A</fullName>
        <ecNumber evidence="4">5.4.99.12</ecNumber>
    </recommendedName>
    <alternativeName>
        <fullName evidence="4">tRNA pseudouridine(38-40) synthase</fullName>
    </alternativeName>
    <alternativeName>
        <fullName evidence="4">tRNA pseudouridylate synthase I</fullName>
    </alternativeName>
    <alternativeName>
        <fullName evidence="4">tRNA-uridine isomerase I</fullName>
    </alternativeName>
</protein>
<keyword evidence="2 4" id="KW-0819">tRNA processing</keyword>
<dbReference type="AlphaFoldDB" id="A0A538SBB4"/>
<dbReference type="EC" id="5.4.99.12" evidence="4"/>
<comment type="caution">
    <text evidence="4">Lacks conserved residue(s) required for the propagation of feature annotation.</text>
</comment>
<evidence type="ECO:0000256" key="6">
    <source>
        <dbReference type="PIRSR" id="PIRSR001430-2"/>
    </source>
</evidence>
<evidence type="ECO:0000256" key="2">
    <source>
        <dbReference type="ARBA" id="ARBA00022694"/>
    </source>
</evidence>
<evidence type="ECO:0000256" key="1">
    <source>
        <dbReference type="ARBA" id="ARBA00009375"/>
    </source>
</evidence>
<dbReference type="InterPro" id="IPR020094">
    <property type="entry name" value="TruA/RsuA/RluB/E/F_N"/>
</dbReference>
<organism evidence="9 10">
    <name type="scientific">Eiseniibacteriota bacterium</name>
    <dbReference type="NCBI Taxonomy" id="2212470"/>
    <lineage>
        <taxon>Bacteria</taxon>
        <taxon>Candidatus Eiseniibacteriota</taxon>
    </lineage>
</organism>
<gene>
    <name evidence="4 9" type="primary">truA</name>
    <name evidence="9" type="ORF">E6K73_11640</name>
</gene>
<feature type="active site" description="Nucleophile" evidence="4 5">
    <location>
        <position position="48"/>
    </location>
</feature>
<dbReference type="HAMAP" id="MF_00171">
    <property type="entry name" value="TruA"/>
    <property type="match status" value="1"/>
</dbReference>
<dbReference type="CDD" id="cd02570">
    <property type="entry name" value="PseudoU_synth_EcTruA"/>
    <property type="match status" value="1"/>
</dbReference>
<evidence type="ECO:0000256" key="4">
    <source>
        <dbReference type="HAMAP-Rule" id="MF_00171"/>
    </source>
</evidence>
<comment type="subunit">
    <text evidence="4">Homodimer.</text>
</comment>
<accession>A0A538SBB4</accession>
<dbReference type="PANTHER" id="PTHR11142">
    <property type="entry name" value="PSEUDOURIDYLATE SYNTHASE"/>
    <property type="match status" value="1"/>
</dbReference>
<dbReference type="PIRSF" id="PIRSF001430">
    <property type="entry name" value="tRNA_psdUrid_synth"/>
    <property type="match status" value="1"/>
</dbReference>
<dbReference type="SUPFAM" id="SSF55120">
    <property type="entry name" value="Pseudouridine synthase"/>
    <property type="match status" value="1"/>
</dbReference>
<evidence type="ECO:0000256" key="3">
    <source>
        <dbReference type="ARBA" id="ARBA00023235"/>
    </source>
</evidence>
<feature type="domain" description="Pseudouridine synthase I TruA alpha/beta" evidence="8">
    <location>
        <begin position="139"/>
        <end position="239"/>
    </location>
</feature>
<dbReference type="InterPro" id="IPR020103">
    <property type="entry name" value="PsdUridine_synth_cat_dom_sf"/>
</dbReference>
<dbReference type="NCBIfam" id="TIGR00071">
    <property type="entry name" value="hisT_truA"/>
    <property type="match status" value="1"/>
</dbReference>
<feature type="binding site" evidence="4 6">
    <location>
        <position position="106"/>
    </location>
    <ligand>
        <name>substrate</name>
    </ligand>
</feature>
<dbReference type="Gene3D" id="3.30.70.660">
    <property type="entry name" value="Pseudouridine synthase I, catalytic domain, C-terminal subdomain"/>
    <property type="match status" value="1"/>
</dbReference>
<proteinExistence type="inferred from homology"/>
<dbReference type="PANTHER" id="PTHR11142:SF0">
    <property type="entry name" value="TRNA PSEUDOURIDINE SYNTHASE-LIKE 1"/>
    <property type="match status" value="1"/>
</dbReference>
<dbReference type="EMBL" id="VBOT01000136">
    <property type="protein sequence ID" value="TMQ48660.1"/>
    <property type="molecule type" value="Genomic_DNA"/>
</dbReference>
<evidence type="ECO:0000256" key="5">
    <source>
        <dbReference type="PIRSR" id="PIRSR001430-1"/>
    </source>
</evidence>
<dbReference type="Gene3D" id="3.30.70.580">
    <property type="entry name" value="Pseudouridine synthase I, catalytic domain, N-terminal subdomain"/>
    <property type="match status" value="1"/>
</dbReference>
<dbReference type="InterPro" id="IPR020095">
    <property type="entry name" value="PsdUridine_synth_TruA_C"/>
</dbReference>